<dbReference type="EMBL" id="OW240918">
    <property type="protein sequence ID" value="CAH2305832.1"/>
    <property type="molecule type" value="Genomic_DNA"/>
</dbReference>
<sequence length="91" mass="9532">MAAKQEAPIPLTVGSTQTGLTPSQDRVFSGIEPAQQGETSPAHRPPEEWGPCTGAKNRRAADPPVAQPPPRSYQAAAGAHTGHTPLRDKAE</sequence>
<evidence type="ECO:0000313" key="2">
    <source>
        <dbReference type="EMBL" id="CAH2305832.1"/>
    </source>
</evidence>
<protein>
    <submittedName>
        <fullName evidence="2">Uncharacterized protein</fullName>
    </submittedName>
</protein>
<dbReference type="AlphaFoldDB" id="A0AAD1SNE7"/>
<accession>A0AAD1SNE7</accession>
<organism evidence="2 3">
    <name type="scientific">Pelobates cultripes</name>
    <name type="common">Western spadefoot toad</name>
    <dbReference type="NCBI Taxonomy" id="61616"/>
    <lineage>
        <taxon>Eukaryota</taxon>
        <taxon>Metazoa</taxon>
        <taxon>Chordata</taxon>
        <taxon>Craniata</taxon>
        <taxon>Vertebrata</taxon>
        <taxon>Euteleostomi</taxon>
        <taxon>Amphibia</taxon>
        <taxon>Batrachia</taxon>
        <taxon>Anura</taxon>
        <taxon>Pelobatoidea</taxon>
        <taxon>Pelobatidae</taxon>
        <taxon>Pelobates</taxon>
    </lineage>
</organism>
<dbReference type="Proteomes" id="UP001295444">
    <property type="component" value="Chromosome 07"/>
</dbReference>
<name>A0AAD1SNE7_PELCU</name>
<evidence type="ECO:0000256" key="1">
    <source>
        <dbReference type="SAM" id="MobiDB-lite"/>
    </source>
</evidence>
<proteinExistence type="predicted"/>
<keyword evidence="3" id="KW-1185">Reference proteome</keyword>
<feature type="region of interest" description="Disordered" evidence="1">
    <location>
        <begin position="1"/>
        <end position="91"/>
    </location>
</feature>
<feature type="compositionally biased region" description="Polar residues" evidence="1">
    <location>
        <begin position="13"/>
        <end position="26"/>
    </location>
</feature>
<evidence type="ECO:0000313" key="3">
    <source>
        <dbReference type="Proteomes" id="UP001295444"/>
    </source>
</evidence>
<reference evidence="2" key="1">
    <citation type="submission" date="2022-03" db="EMBL/GenBank/DDBJ databases">
        <authorList>
            <person name="Alioto T."/>
            <person name="Alioto T."/>
            <person name="Gomez Garrido J."/>
        </authorList>
    </citation>
    <scope>NUCLEOTIDE SEQUENCE</scope>
</reference>
<gene>
    <name evidence="2" type="ORF">PECUL_23A037355</name>
</gene>